<dbReference type="GO" id="GO:0003968">
    <property type="term" value="F:RNA-directed RNA polymerase activity"/>
    <property type="evidence" value="ECO:0007669"/>
    <property type="project" value="UniProtKB-EC"/>
</dbReference>
<feature type="domain" description="Helicase C-terminal" evidence="1">
    <location>
        <begin position="316"/>
        <end position="482"/>
    </location>
</feature>
<name>A0A3R7NT06_9TRYP</name>
<dbReference type="PANTHER" id="PTHR14074">
    <property type="entry name" value="HELICASE WITH DEATH DOMAIN-RELATED"/>
    <property type="match status" value="1"/>
</dbReference>
<dbReference type="EMBL" id="MKKU01000035">
    <property type="protein sequence ID" value="RNF26609.1"/>
    <property type="molecule type" value="Genomic_DNA"/>
</dbReference>
<sequence length="730" mass="81408">MGEGIGVETVSGPKKSVKDWSQFVNRPSQALVIIDSVFYSWVMESPWALAEEISLVIFDEVHNALGGFPRKLVEMTHKVRTLNGVPGPAEGSFAAAPHPQILGLTASPVLHFTHYGTLVELLEITQCELVSVTANLHDLREKVPIPTTVAMEYNLSPAEAAFELYLRNMANEIHERNEVANHSLLKKLRKSYMATPAYLNKCEQLRAAALQGLNGRHDLFAFAVASFLLQVSKALMALEEESLEQAYNLVVHKSVFDCLRKDRYGAALLLPFLEGVIAVMRHIRERYPAYALRLGAEGAPTNSLTFSSKLLFLMQLLKWFADCVVSAKVAFRGIVFCDTRASAYRILGEIKKTHFNDIYKPSAFVGKGNALLNDEDVHMTDAAQRRVLQEFREGATRLLLATSVAEEGLDISSCNVVIRYDSCMTLRGFIQSRGRARLRNSIFIVMENMRRKWKVAKVAAKALAIQEELVSKAIMEQRKRLTVKQHFWEADPRWWLQQLAKQPWAIVWQKETKNVSSGVVGPWICEMVALIVEQRGTPREGSKKYEAVGTGSLWNARRKAEAALCDALGEAGCFSFAPEILAGPSQKLLKFLSRDLCVCQASTLSLEELRRLYAPGAKEVNVYNKFEWHPHTPSDFLLDEIRRRRLPKPEISAEHDGKPGTVCLRLSRRTLTGEIESKEIVETGDEPLEAASLKALRFLGVVFLTGVPCDMTQLLEASAMQHGGASGNAA</sequence>
<keyword evidence="2" id="KW-0378">Hydrolase</keyword>
<dbReference type="OrthoDB" id="251687at2759"/>
<dbReference type="Gene3D" id="3.40.50.300">
    <property type="entry name" value="P-loop containing nucleotide triphosphate hydrolases"/>
    <property type="match status" value="2"/>
</dbReference>
<dbReference type="SUPFAM" id="SSF52540">
    <property type="entry name" value="P-loop containing nucleoside triphosphate hydrolases"/>
    <property type="match status" value="1"/>
</dbReference>
<evidence type="ECO:0000313" key="3">
    <source>
        <dbReference type="Proteomes" id="UP000284403"/>
    </source>
</evidence>
<dbReference type="GO" id="GO:0004386">
    <property type="term" value="F:helicase activity"/>
    <property type="evidence" value="ECO:0007669"/>
    <property type="project" value="UniProtKB-KW"/>
</dbReference>
<dbReference type="GO" id="GO:0005737">
    <property type="term" value="C:cytoplasm"/>
    <property type="evidence" value="ECO:0007669"/>
    <property type="project" value="TreeGrafter"/>
</dbReference>
<comment type="caution">
    <text evidence="2">The sequence shown here is derived from an EMBL/GenBank/DDBJ whole genome shotgun (WGS) entry which is preliminary data.</text>
</comment>
<dbReference type="PANTHER" id="PTHR14074:SF16">
    <property type="entry name" value="ANTIVIRAL INNATE IMMUNE RESPONSE RECEPTOR RIG-I"/>
    <property type="match status" value="1"/>
</dbReference>
<dbReference type="PROSITE" id="PS51194">
    <property type="entry name" value="HELICASE_CTER"/>
    <property type="match status" value="1"/>
</dbReference>
<dbReference type="AlphaFoldDB" id="A0A3R7NT06"/>
<dbReference type="EC" id="3.1.26.3" evidence="2"/>
<keyword evidence="2" id="KW-0067">ATP-binding</keyword>
<keyword evidence="2" id="KW-0547">Nucleotide-binding</keyword>
<dbReference type="RefSeq" id="XP_029231815.1">
    <property type="nucleotide sequence ID" value="XM_029368079.1"/>
</dbReference>
<dbReference type="InterPro" id="IPR001650">
    <property type="entry name" value="Helicase_C-like"/>
</dbReference>
<gene>
    <name evidence="2" type="ORF">Tco025E_01141</name>
</gene>
<proteinExistence type="predicted"/>
<accession>A0A3R7NT06</accession>
<evidence type="ECO:0000259" key="1">
    <source>
        <dbReference type="PROSITE" id="PS51194"/>
    </source>
</evidence>
<organism evidence="2 3">
    <name type="scientific">Trypanosoma conorhini</name>
    <dbReference type="NCBI Taxonomy" id="83891"/>
    <lineage>
        <taxon>Eukaryota</taxon>
        <taxon>Discoba</taxon>
        <taxon>Euglenozoa</taxon>
        <taxon>Kinetoplastea</taxon>
        <taxon>Metakinetoplastina</taxon>
        <taxon>Trypanosomatida</taxon>
        <taxon>Trypanosomatidae</taxon>
        <taxon>Trypanosoma</taxon>
    </lineage>
</organism>
<reference evidence="2 3" key="1">
    <citation type="journal article" date="2018" name="BMC Genomics">
        <title>Genomic comparison of Trypanosoma conorhini and Trypanosoma rangeli to Trypanosoma cruzi strains of high and low virulence.</title>
        <authorList>
            <person name="Bradwell K.R."/>
            <person name="Koparde V.N."/>
            <person name="Matveyev A.V."/>
            <person name="Serrano M.G."/>
            <person name="Alves J.M."/>
            <person name="Parikh H."/>
            <person name="Huang B."/>
            <person name="Lee V."/>
            <person name="Espinosa-Alvarez O."/>
            <person name="Ortiz P.A."/>
            <person name="Costa-Martins A.G."/>
            <person name="Teixeira M.M."/>
            <person name="Buck G.A."/>
        </authorList>
    </citation>
    <scope>NUCLEOTIDE SEQUENCE [LARGE SCALE GENOMIC DNA]</scope>
    <source>
        <strain evidence="2 3">025E</strain>
    </source>
</reference>
<protein>
    <submittedName>
        <fullName evidence="2">Putative ATP-dependent DEAD/H RNA helicase</fullName>
        <ecNumber evidence="2">2.7.7.48</ecNumber>
        <ecNumber evidence="2">3.1.26.3</ecNumber>
    </submittedName>
</protein>
<keyword evidence="2" id="KW-0347">Helicase</keyword>
<dbReference type="SMART" id="SM00490">
    <property type="entry name" value="HELICc"/>
    <property type="match status" value="1"/>
</dbReference>
<dbReference type="InterPro" id="IPR051363">
    <property type="entry name" value="RLR_Helicase"/>
</dbReference>
<keyword evidence="2" id="KW-0808">Transferase</keyword>
<dbReference type="Pfam" id="PF00271">
    <property type="entry name" value="Helicase_C"/>
    <property type="match status" value="1"/>
</dbReference>
<dbReference type="GeneID" id="40314752"/>
<dbReference type="EC" id="2.7.7.48" evidence="2"/>
<dbReference type="InterPro" id="IPR027417">
    <property type="entry name" value="P-loop_NTPase"/>
</dbReference>
<dbReference type="Proteomes" id="UP000284403">
    <property type="component" value="Unassembled WGS sequence"/>
</dbReference>
<keyword evidence="3" id="KW-1185">Reference proteome</keyword>
<keyword evidence="2" id="KW-0548">Nucleotidyltransferase</keyword>
<evidence type="ECO:0000313" key="2">
    <source>
        <dbReference type="EMBL" id="RNF26609.1"/>
    </source>
</evidence>
<dbReference type="GO" id="GO:0004525">
    <property type="term" value="F:ribonuclease III activity"/>
    <property type="evidence" value="ECO:0007669"/>
    <property type="project" value="UniProtKB-EC"/>
</dbReference>